<protein>
    <submittedName>
        <fullName evidence="13">Uncharacterized protein</fullName>
    </submittedName>
</protein>
<evidence type="ECO:0000256" key="10">
    <source>
        <dbReference type="SAM" id="MobiDB-lite"/>
    </source>
</evidence>
<keyword evidence="14" id="KW-1185">Reference proteome</keyword>
<evidence type="ECO:0000256" key="4">
    <source>
        <dbReference type="ARBA" id="ARBA00023054"/>
    </source>
</evidence>
<evidence type="ECO:0000259" key="11">
    <source>
        <dbReference type="PROSITE" id="PS51456"/>
    </source>
</evidence>
<evidence type="ECO:0000256" key="8">
    <source>
        <dbReference type="PROSITE-ProRule" id="PRU00782"/>
    </source>
</evidence>
<dbReference type="PANTHER" id="PTHR13140:SF857">
    <property type="entry name" value="MYOSIN-11"/>
    <property type="match status" value="1"/>
</dbReference>
<name>A0A9P6W772_RHOMI</name>
<feature type="compositionally biased region" description="Basic and acidic residues" evidence="10">
    <location>
        <begin position="1614"/>
        <end position="1625"/>
    </location>
</feature>
<dbReference type="GO" id="GO:0016459">
    <property type="term" value="C:myosin complex"/>
    <property type="evidence" value="ECO:0007669"/>
    <property type="project" value="UniProtKB-KW"/>
</dbReference>
<dbReference type="GO" id="GO:0005737">
    <property type="term" value="C:cytoplasm"/>
    <property type="evidence" value="ECO:0007669"/>
    <property type="project" value="TreeGrafter"/>
</dbReference>
<feature type="region of interest" description="Disordered" evidence="10">
    <location>
        <begin position="1"/>
        <end position="25"/>
    </location>
</feature>
<feature type="binding site" evidence="8">
    <location>
        <begin position="265"/>
        <end position="272"/>
    </location>
    <ligand>
        <name>ATP</name>
        <dbReference type="ChEBI" id="CHEBI:30616"/>
    </ligand>
</feature>
<evidence type="ECO:0000256" key="3">
    <source>
        <dbReference type="ARBA" id="ARBA00022840"/>
    </source>
</evidence>
<proteinExistence type="inferred from homology"/>
<dbReference type="GO" id="GO:0016020">
    <property type="term" value="C:membrane"/>
    <property type="evidence" value="ECO:0007669"/>
    <property type="project" value="TreeGrafter"/>
</dbReference>
<dbReference type="CDD" id="cd01377">
    <property type="entry name" value="MYSc_class_II"/>
    <property type="match status" value="1"/>
</dbReference>
<feature type="region of interest" description="Disordered" evidence="10">
    <location>
        <begin position="1614"/>
        <end position="1645"/>
    </location>
</feature>
<dbReference type="Pfam" id="PF00063">
    <property type="entry name" value="Myosin_head"/>
    <property type="match status" value="1"/>
</dbReference>
<dbReference type="FunFam" id="1.10.10.820:FF:000001">
    <property type="entry name" value="Myosin heavy chain"/>
    <property type="match status" value="1"/>
</dbReference>
<feature type="domain" description="Myosin N-terminal SH3-like" evidence="12">
    <location>
        <begin position="117"/>
        <end position="167"/>
    </location>
</feature>
<comment type="caution">
    <text evidence="13">The sequence shown here is derived from an EMBL/GenBank/DDBJ whole genome shotgun (WGS) entry which is preliminary data.</text>
</comment>
<keyword evidence="2 8" id="KW-0547">Nucleotide-binding</keyword>
<dbReference type="InterPro" id="IPR027417">
    <property type="entry name" value="P-loop_NTPase"/>
</dbReference>
<dbReference type="Gene3D" id="2.30.30.360">
    <property type="entry name" value="Myosin S1 fragment, N-terminal"/>
    <property type="match status" value="1"/>
</dbReference>
<sequence length="1721" mass="192660">MVSSHSSTRSSRVHAPRLAAPLDSQGAPFRAGVQITDSKTRRCSRLECKGMATGRGRPLLNERRRLTARDATAEGPNGTLTLDYALSRSPYRPPHLDAVRLECGTCAQQSKLEPARLRHNRVWVPDQDRGYIAGWVVKEEGGQSTVALQTGDEMRIVDSDLLTRVNPPNFDGAADIADLTYLNEASVVHNLRVRYQKGEIYTYSGLFLVAVNPYRSLPIYTPQVVEAYKGTRKDQNAPHVYAVAEKAWQNMLHQRDQSQSVLVTGESGAGKTENTKKVIQYLAAIAADPLPSSSSFDLLARQAHADSTLSPSLSSSSSFSRAGKKKLGQLERQILEANPILEAFGNAQTVKNNNSSRFGKFVRIFFNGAGAIAGANIDWYLLEKSRVTSRSVDERSFHVFFQLLRGADPDLLDRLLLTDDVQTGIKAFEYLAHSRLDVDGMDDRQEWKTLTRALDTVGFDDMEQFALFRVIAAILHLGQVSTAVAGSSSSSSAHLTSHAALEKAAFLLGVTPDSLQNALLRPKVKAGREWVTQARSREQVVDELAALSKTLYEKNFGQLVERINRSLGEGTLANPAGKKTFIGVLDIAGFEIFDTNGFEQLCINLTNEKLQQFFNHHMFVLEQEEYAREDIKWDYVNFGHELQPTIDLIEGTNPMGVLACLDDASIMPKATDKSVTEKLDQLAGVKPPAPQFSKYFSSRLEQGFTVQHYAGKVEYRTEGWLEKNRDPLNDNITSLLAQSADSHIASLFSDYADAGPMVAVTETSGPRTRVRKGAFRTVGQRHKEQLAVLMSQLNETQPHFVRCIVPNLRKSPAEIDVPLVLDQLRCNGVLEGIRIARLGYPNRLAFSEFRRRFELLAPAGAIPKGFVDGAQACSTILSHLQLDAHTYRLGLTKVFFKAGMLAELEERRDDCLTGIITNLQASARRFIVRRQAVKILHREQAIRTLQRNARIYAKLRAWPWWPLFQRIRPLLAAARTDDDLRRKEAELVEAKKRAEAEEKERERLLALQSEYEQAQLELTQALHAERALAAEREALLKQSKEREVTLQDSVSAAEQEYETVSGQLERALEAKRSAEERLATLNDAYANQTKLVDTLQAAQAAWKAKEADMASQTSVRTEEWERLNADRAQSASLVLDLKRELSELRQDRRREQERSKAALAALEQQCAQSAESAAGSRQKLAASEFELRTASAELSSLQRTHREAQQSIDAKQGELTRLQQEHQETYKTLELESQRARRAEEQVIALKQKLDSTNDLMQKSRDDAARANTDLLALKKLVDEHTTGQQRADELAKIREAEIQDLKFQLSKTTSELTIAQRDHSKTTSRLQADMEAARTEAVAAQKLNRELEAQVHKQNGRITHLEAQREELEQAEQRHGLAIELVRTEAAEVALREREKFDQQLAQLRVDGQALEDRSVADRRDREAALREVESYRTLLEQEKATVAAQAAEKAKLEAQVVQQHLVLADLDKINGDLRAELASVKARLVVAEERAGRTVVEHIRVLEEAQRLQNAEMDRMRADRDKRDAYVRTLERARATLTQSLEDLQHEREAERVAAFAKRPPKDSSADQLLNALNGEKKVRELAELNVTRLQAEVRHLETALDAAKAEALDLKRQRDRSERELQRIAASDIAPPSPTKTSTLQGLPARELPLRPMQENRPVHSTPASPAAQNIGVKTETPYGTGYGGVHASRTSVDLKRSSVQLPPPPAGYGSPRRRNYE</sequence>
<dbReference type="SUPFAM" id="SSF52540">
    <property type="entry name" value="P-loop containing nucleoside triphosphate hydrolases"/>
    <property type="match status" value="1"/>
</dbReference>
<dbReference type="PRINTS" id="PR00193">
    <property type="entry name" value="MYOSINHEAVY"/>
</dbReference>
<evidence type="ECO:0000256" key="1">
    <source>
        <dbReference type="ARBA" id="ARBA00008314"/>
    </source>
</evidence>
<feature type="domain" description="Myosin motor" evidence="11">
    <location>
        <begin position="171"/>
        <end position="909"/>
    </location>
</feature>
<dbReference type="Gene3D" id="1.20.5.4820">
    <property type="match status" value="1"/>
</dbReference>
<dbReference type="InterPro" id="IPR001609">
    <property type="entry name" value="Myosin_head_motor_dom-like"/>
</dbReference>
<feature type="coiled-coil region" evidence="9">
    <location>
        <begin position="1331"/>
        <end position="1492"/>
    </location>
</feature>
<dbReference type="Gene3D" id="1.20.58.530">
    <property type="match status" value="1"/>
</dbReference>
<feature type="coiled-coil region" evidence="9">
    <location>
        <begin position="973"/>
        <end position="1091"/>
    </location>
</feature>
<gene>
    <name evidence="13" type="ORF">C6P46_001468</name>
</gene>
<feature type="coiled-coil region" evidence="9">
    <location>
        <begin position="1134"/>
        <end position="1256"/>
    </location>
</feature>
<dbReference type="InterPro" id="IPR036961">
    <property type="entry name" value="Kinesin_motor_dom_sf"/>
</dbReference>
<dbReference type="GO" id="GO:0051015">
    <property type="term" value="F:actin filament binding"/>
    <property type="evidence" value="ECO:0007669"/>
    <property type="project" value="InterPro"/>
</dbReference>
<dbReference type="Pfam" id="PF02736">
    <property type="entry name" value="Myosin_N"/>
    <property type="match status" value="1"/>
</dbReference>
<dbReference type="PROSITE" id="PS51844">
    <property type="entry name" value="SH3_LIKE"/>
    <property type="match status" value="1"/>
</dbReference>
<dbReference type="Gene3D" id="3.40.850.10">
    <property type="entry name" value="Kinesin motor domain"/>
    <property type="match status" value="1"/>
</dbReference>
<dbReference type="InterPro" id="IPR008989">
    <property type="entry name" value="Myosin_S1_N"/>
</dbReference>
<keyword evidence="5 8" id="KW-0518">Myosin</keyword>
<dbReference type="GO" id="GO:0007015">
    <property type="term" value="P:actin filament organization"/>
    <property type="evidence" value="ECO:0007669"/>
    <property type="project" value="TreeGrafter"/>
</dbReference>
<dbReference type="EMBL" id="PUHQ01000014">
    <property type="protein sequence ID" value="KAG0664423.1"/>
    <property type="molecule type" value="Genomic_DNA"/>
</dbReference>
<dbReference type="Proteomes" id="UP000777482">
    <property type="component" value="Unassembled WGS sequence"/>
</dbReference>
<feature type="compositionally biased region" description="Low complexity" evidence="10">
    <location>
        <begin position="1"/>
        <end position="10"/>
    </location>
</feature>
<reference evidence="13 14" key="1">
    <citation type="submission" date="2020-11" db="EMBL/GenBank/DDBJ databases">
        <title>Kefir isolates.</title>
        <authorList>
            <person name="Marcisauskas S."/>
            <person name="Kim Y."/>
            <person name="Blasche S."/>
        </authorList>
    </citation>
    <scope>NUCLEOTIDE SEQUENCE [LARGE SCALE GENOMIC DNA]</scope>
    <source>
        <strain evidence="13 14">KR</strain>
    </source>
</reference>
<accession>A0A9P6W772</accession>
<dbReference type="OrthoDB" id="6108017at2759"/>
<feature type="region of interest" description="Disordered" evidence="10">
    <location>
        <begin position="1658"/>
        <end position="1721"/>
    </location>
</feature>
<keyword evidence="6 8" id="KW-0505">Motor protein</keyword>
<evidence type="ECO:0000256" key="2">
    <source>
        <dbReference type="ARBA" id="ARBA00022741"/>
    </source>
</evidence>
<keyword evidence="4 9" id="KW-0175">Coiled coil</keyword>
<evidence type="ECO:0000256" key="6">
    <source>
        <dbReference type="ARBA" id="ARBA00023175"/>
    </source>
</evidence>
<evidence type="ECO:0000313" key="14">
    <source>
        <dbReference type="Proteomes" id="UP000777482"/>
    </source>
</evidence>
<dbReference type="Gene3D" id="1.10.10.820">
    <property type="match status" value="1"/>
</dbReference>
<comment type="similarity">
    <text evidence="1 8">Belongs to the TRAFAC class myosin-kinesin ATPase superfamily. Myosin family.</text>
</comment>
<evidence type="ECO:0000256" key="7">
    <source>
        <dbReference type="ARBA" id="ARBA00023203"/>
    </source>
</evidence>
<keyword evidence="7 8" id="KW-0009">Actin-binding</keyword>
<dbReference type="GO" id="GO:0000146">
    <property type="term" value="F:microfilament motor activity"/>
    <property type="evidence" value="ECO:0007669"/>
    <property type="project" value="TreeGrafter"/>
</dbReference>
<evidence type="ECO:0000313" key="13">
    <source>
        <dbReference type="EMBL" id="KAG0664423.1"/>
    </source>
</evidence>
<dbReference type="PANTHER" id="PTHR13140">
    <property type="entry name" value="MYOSIN"/>
    <property type="match status" value="1"/>
</dbReference>
<evidence type="ECO:0000256" key="5">
    <source>
        <dbReference type="ARBA" id="ARBA00023123"/>
    </source>
</evidence>
<dbReference type="InterPro" id="IPR004009">
    <property type="entry name" value="SH3_Myosin"/>
</dbReference>
<evidence type="ECO:0000259" key="12">
    <source>
        <dbReference type="PROSITE" id="PS51844"/>
    </source>
</evidence>
<dbReference type="GO" id="GO:0005524">
    <property type="term" value="F:ATP binding"/>
    <property type="evidence" value="ECO:0007669"/>
    <property type="project" value="UniProtKB-UniRule"/>
</dbReference>
<organism evidence="13 14">
    <name type="scientific">Rhodotorula mucilaginosa</name>
    <name type="common">Yeast</name>
    <name type="synonym">Rhodotorula rubra</name>
    <dbReference type="NCBI Taxonomy" id="5537"/>
    <lineage>
        <taxon>Eukaryota</taxon>
        <taxon>Fungi</taxon>
        <taxon>Dikarya</taxon>
        <taxon>Basidiomycota</taxon>
        <taxon>Pucciniomycotina</taxon>
        <taxon>Microbotryomycetes</taxon>
        <taxon>Sporidiobolales</taxon>
        <taxon>Sporidiobolaceae</taxon>
        <taxon>Rhodotorula</taxon>
    </lineage>
</organism>
<feature type="region of interest" description="Actin-binding" evidence="8">
    <location>
        <begin position="786"/>
        <end position="808"/>
    </location>
</feature>
<evidence type="ECO:0000256" key="9">
    <source>
        <dbReference type="SAM" id="Coils"/>
    </source>
</evidence>
<keyword evidence="3 8" id="KW-0067">ATP-binding</keyword>
<dbReference type="PROSITE" id="PS51456">
    <property type="entry name" value="MYOSIN_MOTOR"/>
    <property type="match status" value="1"/>
</dbReference>
<dbReference type="SMART" id="SM00242">
    <property type="entry name" value="MYSc"/>
    <property type="match status" value="1"/>
</dbReference>
<dbReference type="Gene3D" id="1.20.120.720">
    <property type="entry name" value="Myosin VI head, motor domain, U50 subdomain"/>
    <property type="match status" value="1"/>
</dbReference>